<feature type="region of interest" description="Disordered" evidence="1">
    <location>
        <begin position="1"/>
        <end position="78"/>
    </location>
</feature>
<dbReference type="OrthoDB" id="2018507at2759"/>
<feature type="compositionally biased region" description="Acidic residues" evidence="1">
    <location>
        <begin position="17"/>
        <end position="28"/>
    </location>
</feature>
<feature type="compositionally biased region" description="Acidic residues" evidence="1">
    <location>
        <begin position="55"/>
        <end position="66"/>
    </location>
</feature>
<dbReference type="WBParaSite" id="HPBE_0002573201-mRNA-1">
    <property type="protein sequence ID" value="HPBE_0002573201-mRNA-1"/>
    <property type="gene ID" value="HPBE_0002573201"/>
</dbReference>
<organism evidence="3 4">
    <name type="scientific">Heligmosomoides polygyrus</name>
    <name type="common">Parasitic roundworm</name>
    <dbReference type="NCBI Taxonomy" id="6339"/>
    <lineage>
        <taxon>Eukaryota</taxon>
        <taxon>Metazoa</taxon>
        <taxon>Ecdysozoa</taxon>
        <taxon>Nematoda</taxon>
        <taxon>Chromadorea</taxon>
        <taxon>Rhabditida</taxon>
        <taxon>Rhabditina</taxon>
        <taxon>Rhabditomorpha</taxon>
        <taxon>Strongyloidea</taxon>
        <taxon>Heligmosomidae</taxon>
        <taxon>Heligmosomoides</taxon>
    </lineage>
</organism>
<evidence type="ECO:0000313" key="2">
    <source>
        <dbReference type="EMBL" id="VDP53425.1"/>
    </source>
</evidence>
<reference evidence="4" key="2">
    <citation type="submission" date="2019-09" db="UniProtKB">
        <authorList>
            <consortium name="WormBaseParasite"/>
        </authorList>
    </citation>
    <scope>IDENTIFICATION</scope>
</reference>
<reference evidence="2 3" key="1">
    <citation type="submission" date="2018-11" db="EMBL/GenBank/DDBJ databases">
        <authorList>
            <consortium name="Pathogen Informatics"/>
        </authorList>
    </citation>
    <scope>NUCLEOTIDE SEQUENCE [LARGE SCALE GENOMIC DNA]</scope>
</reference>
<accession>A0A183GSR2</accession>
<proteinExistence type="predicted"/>
<evidence type="ECO:0000313" key="4">
    <source>
        <dbReference type="WBParaSite" id="HPBE_0002573201-mRNA-1"/>
    </source>
</evidence>
<dbReference type="EMBL" id="UZAH01038492">
    <property type="protein sequence ID" value="VDP53425.1"/>
    <property type="molecule type" value="Genomic_DNA"/>
</dbReference>
<evidence type="ECO:0000313" key="3">
    <source>
        <dbReference type="Proteomes" id="UP000050761"/>
    </source>
</evidence>
<feature type="region of interest" description="Disordered" evidence="1">
    <location>
        <begin position="242"/>
        <end position="372"/>
    </location>
</feature>
<accession>A0A3P8FDL4</accession>
<sequence length="397" mass="42499">MATLILRSRKSSRQDSFNEESSFDEFNGDCESSQHTDVVGIQSDDDCAGSRPLLEDDALDDDDDELFSGVPSSQQVQPISKTSKSLFIDLPPISIRKSTNPFLVSASDETPKISPVVPDPVDPSNWNDCEKSVVRRCYEDILVQKSVVPYQGAPFEFAPATLPRQSTPLSAAPRFTPKPIVLANPPSVALGPFPPPLTTAVRPPMVLQQCPITQPSTASQTVQRRSDASNQVFVAQLPSRPAQPAYETEDGVSHPPSAAKGAAQSFVEGPKTPKPKKSKEKEKKRCDVVAYSGSEVETDGSEAEMCTSTSSDKASVSKKKKKPFPLLGSNPSVLPLDLKKPNSSPAVMLKKSSAKKAAAATSSSRKASAGPLNASFVNSSFLSEDLDSPPAQQSLRL</sequence>
<dbReference type="Proteomes" id="UP000050761">
    <property type="component" value="Unassembled WGS sequence"/>
</dbReference>
<evidence type="ECO:0000256" key="1">
    <source>
        <dbReference type="SAM" id="MobiDB-lite"/>
    </source>
</evidence>
<dbReference type="AlphaFoldDB" id="A0A183GSR2"/>
<keyword evidence="3" id="KW-1185">Reference proteome</keyword>
<feature type="compositionally biased region" description="Low complexity" evidence="1">
    <location>
        <begin position="355"/>
        <end position="369"/>
    </location>
</feature>
<protein>
    <submittedName>
        <fullName evidence="4">RAD51_interact domain-containing protein</fullName>
    </submittedName>
</protein>
<name>A0A183GSR2_HELPZ</name>
<gene>
    <name evidence="2" type="ORF">HPBE_LOCUS25731</name>
</gene>